<accession>A0ABW0S242</accession>
<proteinExistence type="predicted"/>
<dbReference type="RefSeq" id="WP_379774461.1">
    <property type="nucleotide sequence ID" value="NZ_JBHSMZ010000016.1"/>
</dbReference>
<dbReference type="Proteomes" id="UP001596086">
    <property type="component" value="Unassembled WGS sequence"/>
</dbReference>
<evidence type="ECO:0000313" key="1">
    <source>
        <dbReference type="EMBL" id="MFC5551014.1"/>
    </source>
</evidence>
<organism evidence="1 2">
    <name type="scientific">Massilia aerilata</name>
    <dbReference type="NCBI Taxonomy" id="453817"/>
    <lineage>
        <taxon>Bacteria</taxon>
        <taxon>Pseudomonadati</taxon>
        <taxon>Pseudomonadota</taxon>
        <taxon>Betaproteobacteria</taxon>
        <taxon>Burkholderiales</taxon>
        <taxon>Oxalobacteraceae</taxon>
        <taxon>Telluria group</taxon>
        <taxon>Massilia</taxon>
    </lineage>
</organism>
<protein>
    <submittedName>
        <fullName evidence="1">Uncharacterized protein</fullName>
    </submittedName>
</protein>
<keyword evidence="2" id="KW-1185">Reference proteome</keyword>
<gene>
    <name evidence="1" type="ORF">ACFPO9_21055</name>
</gene>
<name>A0ABW0S242_9BURK</name>
<reference evidence="2" key="1">
    <citation type="journal article" date="2019" name="Int. J. Syst. Evol. Microbiol.">
        <title>The Global Catalogue of Microorganisms (GCM) 10K type strain sequencing project: providing services to taxonomists for standard genome sequencing and annotation.</title>
        <authorList>
            <consortium name="The Broad Institute Genomics Platform"/>
            <consortium name="The Broad Institute Genome Sequencing Center for Infectious Disease"/>
            <person name="Wu L."/>
            <person name="Ma J."/>
        </authorList>
    </citation>
    <scope>NUCLEOTIDE SEQUENCE [LARGE SCALE GENOMIC DNA]</scope>
    <source>
        <strain evidence="2">CGMCC 4.5798</strain>
    </source>
</reference>
<dbReference type="EMBL" id="JBHSMZ010000016">
    <property type="protein sequence ID" value="MFC5551014.1"/>
    <property type="molecule type" value="Genomic_DNA"/>
</dbReference>
<evidence type="ECO:0000313" key="2">
    <source>
        <dbReference type="Proteomes" id="UP001596086"/>
    </source>
</evidence>
<comment type="caution">
    <text evidence="1">The sequence shown here is derived from an EMBL/GenBank/DDBJ whole genome shotgun (WGS) entry which is preliminary data.</text>
</comment>
<sequence>MKNNLQRALYWKEFILSCCDFPAPQALRAQFEAAELVEFCECGCNSFRVRTRTDASPSPIADPGGYGAVFEADFRMANEDKSIEIILFAGDSGSLEYVEIDCCANAYPVPEVVELMETPYHINISASLIK</sequence>